<sequence length="697" mass="78268">MKRSRSKRTATPKNAIKNSRGASPPHKVSRLEGEDSASPPQSRSRTTLFNQRAVPIEGKVTLSTSRNSNATVRPVRDDSPSPAQPTRGRKSVAKKEPRESKLRRGTVESKRRATRGSPSEEVSPALRKRKTVVLRGTIRERSDSPIPRFARQAFGFIAPVRNQLSRGFSHLRESASVMLSRGASIPVNQNNNNDMNSNNVANPRHTTRYSVKSNVENDSPNVSGIRETVYRPSTSKRYSVADGNGSAFLREVSDSNSRPQRSDVIGGPHSDSLSSRASNVAAAAAGGRPFHVSELSETLSDLVSSSRSRPSSTAPPPSHHRIGSTRSTTLSEPNVSPIRRESYRPSTRAKYVPVIPSYLQREGRGAPARSTTGRERQPPPSEPPVEVVRAGREKAVERPSFHERTSDRQESGRTDHSSDGTPPPLFVPLLSPSAYALIGKVSRSLFIGVSVLLMTLSFLLCTVPLFYNRSHPEDRLARLYVNSDSELHALYMVPAASLSEDEVRRLFLRTLSEGIERLERATLYLTPTDESNHPQRVAYYRQMIRAYVHLRHTSLMYARSRDASRKRRWITYSLEDMWQYGIGRRRPHHSPAVSVVLSLFSPLDLAGRVWTSASCFSQQELLPCMSLTVWKDQMLREAVEEGVKYYDVNAAWESEEKRFRRLQRQARVIPDMDSEVYLNTLLDYIKEKTRDGTRDYL</sequence>
<feature type="region of interest" description="Disordered" evidence="1">
    <location>
        <begin position="250"/>
        <end position="280"/>
    </location>
</feature>
<reference evidence="3 4" key="1">
    <citation type="submission" date="2020-08" db="EMBL/GenBank/DDBJ databases">
        <authorList>
            <person name="Newling K."/>
            <person name="Davey J."/>
            <person name="Forrester S."/>
        </authorList>
    </citation>
    <scope>NUCLEOTIDE SEQUENCE [LARGE SCALE GENOMIC DNA]</scope>
    <source>
        <strain evidence="4">Crithidia deanei Carvalho (ATCC PRA-265)</strain>
    </source>
</reference>
<feature type="compositionally biased region" description="Basic and acidic residues" evidence="1">
    <location>
        <begin position="93"/>
        <end position="111"/>
    </location>
</feature>
<dbReference type="VEuPathDB" id="TriTrypDB:ADEAN_000175500"/>
<evidence type="ECO:0000313" key="3">
    <source>
        <dbReference type="EMBL" id="CAD2214310.1"/>
    </source>
</evidence>
<keyword evidence="2" id="KW-0472">Membrane</keyword>
<evidence type="ECO:0000256" key="2">
    <source>
        <dbReference type="SAM" id="Phobius"/>
    </source>
</evidence>
<feature type="compositionally biased region" description="Polar residues" evidence="1">
    <location>
        <begin position="61"/>
        <end position="71"/>
    </location>
</feature>
<feature type="compositionally biased region" description="Polar residues" evidence="1">
    <location>
        <begin position="38"/>
        <end position="50"/>
    </location>
</feature>
<keyword evidence="2" id="KW-1133">Transmembrane helix</keyword>
<protein>
    <submittedName>
        <fullName evidence="3">Uncharacterized protein</fullName>
    </submittedName>
</protein>
<keyword evidence="4" id="KW-1185">Reference proteome</keyword>
<feature type="compositionally biased region" description="Polar residues" evidence="1">
    <location>
        <begin position="11"/>
        <end position="21"/>
    </location>
</feature>
<feature type="region of interest" description="Disordered" evidence="1">
    <location>
        <begin position="1"/>
        <end position="128"/>
    </location>
</feature>
<gene>
    <name evidence="3" type="ORF">ADEAN_000175500</name>
</gene>
<evidence type="ECO:0000313" key="4">
    <source>
        <dbReference type="Proteomes" id="UP000515908"/>
    </source>
</evidence>
<proteinExistence type="predicted"/>
<dbReference type="Proteomes" id="UP000515908">
    <property type="component" value="Chromosome 03"/>
</dbReference>
<accession>A0A7G2C3N4</accession>
<feature type="compositionally biased region" description="Basic residues" evidence="1">
    <location>
        <begin position="1"/>
        <end position="10"/>
    </location>
</feature>
<feature type="compositionally biased region" description="Basic and acidic residues" evidence="1">
    <location>
        <begin position="389"/>
        <end position="418"/>
    </location>
</feature>
<dbReference type="OrthoDB" id="266582at2759"/>
<name>A0A7G2C3N4_9TRYP</name>
<feature type="transmembrane region" description="Helical" evidence="2">
    <location>
        <begin position="445"/>
        <end position="467"/>
    </location>
</feature>
<dbReference type="EMBL" id="LR877147">
    <property type="protein sequence ID" value="CAD2214310.1"/>
    <property type="molecule type" value="Genomic_DNA"/>
</dbReference>
<dbReference type="AlphaFoldDB" id="A0A7G2C3N4"/>
<feature type="compositionally biased region" description="Polar residues" evidence="1">
    <location>
        <begin position="324"/>
        <end position="334"/>
    </location>
</feature>
<organism evidence="3 4">
    <name type="scientific">Angomonas deanei</name>
    <dbReference type="NCBI Taxonomy" id="59799"/>
    <lineage>
        <taxon>Eukaryota</taxon>
        <taxon>Discoba</taxon>
        <taxon>Euglenozoa</taxon>
        <taxon>Kinetoplastea</taxon>
        <taxon>Metakinetoplastina</taxon>
        <taxon>Trypanosomatida</taxon>
        <taxon>Trypanosomatidae</taxon>
        <taxon>Strigomonadinae</taxon>
        <taxon>Angomonas</taxon>
    </lineage>
</organism>
<feature type="compositionally biased region" description="Low complexity" evidence="1">
    <location>
        <begin position="301"/>
        <end position="312"/>
    </location>
</feature>
<feature type="region of interest" description="Disordered" evidence="1">
    <location>
        <begin position="301"/>
        <end position="424"/>
    </location>
</feature>
<keyword evidence="2" id="KW-0812">Transmembrane</keyword>
<evidence type="ECO:0000256" key="1">
    <source>
        <dbReference type="SAM" id="MobiDB-lite"/>
    </source>
</evidence>